<proteinExistence type="predicted"/>
<sequence>MKTIHIQEKNIQELRALFLDVFSNEPWFDKWENGQQVDLYIRDLIDNQNSLSFILVDDQGSTVGH</sequence>
<gene>
    <name evidence="1" type="ORF">ACFSJF_02000</name>
</gene>
<comment type="caution">
    <text evidence="1">The sequence shown here is derived from an EMBL/GenBank/DDBJ whole genome shotgun (WGS) entry which is preliminary data.</text>
</comment>
<dbReference type="RefSeq" id="WP_377554894.1">
    <property type="nucleotide sequence ID" value="NZ_JBHUHQ010000002.1"/>
</dbReference>
<dbReference type="Proteomes" id="UP001597383">
    <property type="component" value="Unassembled WGS sequence"/>
</dbReference>
<evidence type="ECO:0000313" key="1">
    <source>
        <dbReference type="EMBL" id="MFD2043083.1"/>
    </source>
</evidence>
<reference evidence="2" key="1">
    <citation type="journal article" date="2019" name="Int. J. Syst. Evol. Microbiol.">
        <title>The Global Catalogue of Microorganisms (GCM) 10K type strain sequencing project: providing services to taxonomists for standard genome sequencing and annotation.</title>
        <authorList>
            <consortium name="The Broad Institute Genomics Platform"/>
            <consortium name="The Broad Institute Genome Sequencing Center for Infectious Disease"/>
            <person name="Wu L."/>
            <person name="Ma J."/>
        </authorList>
    </citation>
    <scope>NUCLEOTIDE SEQUENCE [LARGE SCALE GENOMIC DNA]</scope>
    <source>
        <strain evidence="2">R28</strain>
    </source>
</reference>
<keyword evidence="2" id="KW-1185">Reference proteome</keyword>
<evidence type="ECO:0000313" key="2">
    <source>
        <dbReference type="Proteomes" id="UP001597383"/>
    </source>
</evidence>
<protein>
    <recommendedName>
        <fullName evidence="3">GNAT family N-acetyltransferase</fullName>
    </recommendedName>
</protein>
<dbReference type="EMBL" id="JBHUHQ010000002">
    <property type="protein sequence ID" value="MFD2043083.1"/>
    <property type="molecule type" value="Genomic_DNA"/>
</dbReference>
<evidence type="ECO:0008006" key="3">
    <source>
        <dbReference type="Google" id="ProtNLM"/>
    </source>
</evidence>
<name>A0ABW4VU56_9BACI</name>
<accession>A0ABW4VU56</accession>
<organism evidence="1 2">
    <name type="scientific">Ornithinibacillus salinisoli</name>
    <dbReference type="NCBI Taxonomy" id="1848459"/>
    <lineage>
        <taxon>Bacteria</taxon>
        <taxon>Bacillati</taxon>
        <taxon>Bacillota</taxon>
        <taxon>Bacilli</taxon>
        <taxon>Bacillales</taxon>
        <taxon>Bacillaceae</taxon>
        <taxon>Ornithinibacillus</taxon>
    </lineage>
</organism>